<dbReference type="SUPFAM" id="SSF49401">
    <property type="entry name" value="Bacterial adhesins"/>
    <property type="match status" value="1"/>
</dbReference>
<dbReference type="GO" id="GO:0007155">
    <property type="term" value="P:cell adhesion"/>
    <property type="evidence" value="ECO:0007669"/>
    <property type="project" value="InterPro"/>
</dbReference>
<sequence>MNSLTNFKQRAWCGALQGALALALLTGAAEASAACIAGSEHFLSTPTTVLHEGFSYGSRVTATGARATVLRECDRFSGADLSISTSLAYVGEVGGVPTFETSNRAIGAQFSYRYIESAGLGTEVWSSWLNLDDGSDDFHAKAQFDRNVDRTGLPIEVEVTFVALRDIGGNESISVADLNPAFQLEDRTYGEDLPAAMTTGFSMRPRRYAFCAFTSAPPSSQRLATTAINMLTREGEVGPAVDFSFSWSCVAGDDHAGGADFQFLSSKALGTSNGLLAVDGDAKGVDMLVTMKDKSGKQMPVPLGTHWWASHHYGRGYPLPSIGSQEMQVRFRRNKDAITPGDATSTMTVRLSLF</sequence>
<dbReference type="GO" id="GO:0009289">
    <property type="term" value="C:pilus"/>
    <property type="evidence" value="ECO:0007669"/>
    <property type="project" value="InterPro"/>
</dbReference>
<accession>A0AAX1I8Q9</accession>
<dbReference type="Proteomes" id="UP000515598">
    <property type="component" value="Chromosome"/>
</dbReference>
<proteinExistence type="predicted"/>
<evidence type="ECO:0000256" key="1">
    <source>
        <dbReference type="SAM" id="SignalP"/>
    </source>
</evidence>
<feature type="chain" id="PRO_5043331765" description="Fimbrial-type adhesion domain-containing protein" evidence="1">
    <location>
        <begin position="34"/>
        <end position="354"/>
    </location>
</feature>
<protein>
    <recommendedName>
        <fullName evidence="4">Fimbrial-type adhesion domain-containing protein</fullName>
    </recommendedName>
</protein>
<gene>
    <name evidence="2" type="ORF">GPNADHDJ_00302</name>
</gene>
<evidence type="ECO:0000313" key="3">
    <source>
        <dbReference type="Proteomes" id="UP000515598"/>
    </source>
</evidence>
<dbReference type="InterPro" id="IPR008966">
    <property type="entry name" value="Adhesion_dom_sf"/>
</dbReference>
<reference evidence="2 3" key="1">
    <citation type="submission" date="2020-08" db="EMBL/GenBank/DDBJ databases">
        <title>Phenotypic and transcriptomic analysis of seven clinical Stenotrophomonas maltophilia isolates identify a small set of shared and commonly regulated genes involved in biofilm lifestyle.</title>
        <authorList>
            <person name="Alio I."/>
            <person name="Gudzuhn M."/>
            <person name="Streit W."/>
        </authorList>
    </citation>
    <scope>NUCLEOTIDE SEQUENCE [LARGE SCALE GENOMIC DNA]</scope>
    <source>
        <strain evidence="2 3">UHH_SKK55</strain>
    </source>
</reference>
<dbReference type="Gene3D" id="2.60.40.1090">
    <property type="entry name" value="Fimbrial-type adhesion domain"/>
    <property type="match status" value="1"/>
</dbReference>
<dbReference type="AlphaFoldDB" id="A0AAX1I8Q9"/>
<keyword evidence="1" id="KW-0732">Signal</keyword>
<organism evidence="2 3">
    <name type="scientific">Stenotrophomonas maltophilia</name>
    <name type="common">Pseudomonas maltophilia</name>
    <name type="synonym">Xanthomonas maltophilia</name>
    <dbReference type="NCBI Taxonomy" id="40324"/>
    <lineage>
        <taxon>Bacteria</taxon>
        <taxon>Pseudomonadati</taxon>
        <taxon>Pseudomonadota</taxon>
        <taxon>Gammaproteobacteria</taxon>
        <taxon>Lysobacterales</taxon>
        <taxon>Lysobacteraceae</taxon>
        <taxon>Stenotrophomonas</taxon>
        <taxon>Stenotrophomonas maltophilia group</taxon>
    </lineage>
</organism>
<feature type="signal peptide" evidence="1">
    <location>
        <begin position="1"/>
        <end position="33"/>
    </location>
</feature>
<dbReference type="RefSeq" id="WP_134967696.1">
    <property type="nucleotide sequence ID" value="NZ_CP040433.1"/>
</dbReference>
<evidence type="ECO:0000313" key="2">
    <source>
        <dbReference type="EMBL" id="QNG76135.1"/>
    </source>
</evidence>
<name>A0AAX1I8Q9_STEMA</name>
<dbReference type="InterPro" id="IPR036937">
    <property type="entry name" value="Adhesion_dom_fimbrial_sf"/>
</dbReference>
<dbReference type="EMBL" id="CP060025">
    <property type="protein sequence ID" value="QNG76135.1"/>
    <property type="molecule type" value="Genomic_DNA"/>
</dbReference>
<evidence type="ECO:0008006" key="4">
    <source>
        <dbReference type="Google" id="ProtNLM"/>
    </source>
</evidence>